<evidence type="ECO:0000313" key="2">
    <source>
        <dbReference type="EMBL" id="KAK0712953.1"/>
    </source>
</evidence>
<dbReference type="GeneID" id="85317817"/>
<dbReference type="EMBL" id="JAUIRO010000005">
    <property type="protein sequence ID" value="KAK0712953.1"/>
    <property type="molecule type" value="Genomic_DNA"/>
</dbReference>
<evidence type="ECO:0000256" key="1">
    <source>
        <dbReference type="SAM" id="SignalP"/>
    </source>
</evidence>
<name>A0AA40DV67_9PEZI</name>
<dbReference type="RefSeq" id="XP_060294276.1">
    <property type="nucleotide sequence ID" value="XM_060434547.1"/>
</dbReference>
<feature type="signal peptide" evidence="1">
    <location>
        <begin position="1"/>
        <end position="26"/>
    </location>
</feature>
<keyword evidence="3" id="KW-1185">Reference proteome</keyword>
<feature type="chain" id="PRO_5041356098" description="Secreted protein" evidence="1">
    <location>
        <begin position="27"/>
        <end position="84"/>
    </location>
</feature>
<dbReference type="Proteomes" id="UP001172101">
    <property type="component" value="Unassembled WGS sequence"/>
</dbReference>
<dbReference type="AlphaFoldDB" id="A0AA40DV67"/>
<sequence>MVNTGSLHMALRLWWSIGTISGSARGQQRAHASQDVGKASKQTDSRTRTIRVNYMRPSAALHLWGWTLFSASPALQTRWNLELD</sequence>
<evidence type="ECO:0008006" key="4">
    <source>
        <dbReference type="Google" id="ProtNLM"/>
    </source>
</evidence>
<accession>A0AA40DV67</accession>
<comment type="caution">
    <text evidence="2">The sequence shown here is derived from an EMBL/GenBank/DDBJ whole genome shotgun (WGS) entry which is preliminary data.</text>
</comment>
<proteinExistence type="predicted"/>
<gene>
    <name evidence="2" type="ORF">B0T26DRAFT_349363</name>
</gene>
<organism evidence="2 3">
    <name type="scientific">Lasiosphaeria miniovina</name>
    <dbReference type="NCBI Taxonomy" id="1954250"/>
    <lineage>
        <taxon>Eukaryota</taxon>
        <taxon>Fungi</taxon>
        <taxon>Dikarya</taxon>
        <taxon>Ascomycota</taxon>
        <taxon>Pezizomycotina</taxon>
        <taxon>Sordariomycetes</taxon>
        <taxon>Sordariomycetidae</taxon>
        <taxon>Sordariales</taxon>
        <taxon>Lasiosphaeriaceae</taxon>
        <taxon>Lasiosphaeria</taxon>
    </lineage>
</organism>
<reference evidence="2" key="1">
    <citation type="submission" date="2023-06" db="EMBL/GenBank/DDBJ databases">
        <title>Genome-scale phylogeny and comparative genomics of the fungal order Sordariales.</title>
        <authorList>
            <consortium name="Lawrence Berkeley National Laboratory"/>
            <person name="Hensen N."/>
            <person name="Bonometti L."/>
            <person name="Westerberg I."/>
            <person name="Brannstrom I.O."/>
            <person name="Guillou S."/>
            <person name="Cros-Aarteil S."/>
            <person name="Calhoun S."/>
            <person name="Haridas S."/>
            <person name="Kuo A."/>
            <person name="Mondo S."/>
            <person name="Pangilinan J."/>
            <person name="Riley R."/>
            <person name="LaButti K."/>
            <person name="Andreopoulos B."/>
            <person name="Lipzen A."/>
            <person name="Chen C."/>
            <person name="Yanf M."/>
            <person name="Daum C."/>
            <person name="Ng V."/>
            <person name="Clum A."/>
            <person name="Steindorff A."/>
            <person name="Ohm R."/>
            <person name="Martin F."/>
            <person name="Silar P."/>
            <person name="Natvig D."/>
            <person name="Lalanne C."/>
            <person name="Gautier V."/>
            <person name="Ament-velasquez S.L."/>
            <person name="Kruys A."/>
            <person name="Hutchinson M.I."/>
            <person name="Powell A.J."/>
            <person name="Barry K."/>
            <person name="Miller A.N."/>
            <person name="Grigoriev I.V."/>
            <person name="Debuchy R."/>
            <person name="Gladieux P."/>
            <person name="Thoren M.H."/>
            <person name="Johannesson H."/>
        </authorList>
    </citation>
    <scope>NUCLEOTIDE SEQUENCE</scope>
    <source>
        <strain evidence="2">SMH2392-1A</strain>
    </source>
</reference>
<keyword evidence="1" id="KW-0732">Signal</keyword>
<protein>
    <recommendedName>
        <fullName evidence="4">Secreted protein</fullName>
    </recommendedName>
</protein>
<evidence type="ECO:0000313" key="3">
    <source>
        <dbReference type="Proteomes" id="UP001172101"/>
    </source>
</evidence>